<proteinExistence type="predicted"/>
<evidence type="ECO:0000313" key="2">
    <source>
        <dbReference type="Proteomes" id="UP000757604"/>
    </source>
</evidence>
<keyword evidence="2" id="KW-1185">Reference proteome</keyword>
<accession>A0ABS7H5F8</accession>
<reference evidence="1 2" key="1">
    <citation type="journal article" date="2021" name="MBio">
        <title>Poor Competitiveness of Bradyrhizobium in Pigeon Pea Root Colonization in Indian Soils.</title>
        <authorList>
            <person name="Chalasani D."/>
            <person name="Basu A."/>
            <person name="Pullabhotla S.V.S.R.N."/>
            <person name="Jorrin B."/>
            <person name="Neal A.L."/>
            <person name="Poole P.S."/>
            <person name="Podile A.R."/>
            <person name="Tkacz A."/>
        </authorList>
    </citation>
    <scope>NUCLEOTIDE SEQUENCE [LARGE SCALE GENOMIC DNA]</scope>
    <source>
        <strain evidence="1 2">HU44</strain>
    </source>
</reference>
<protein>
    <recommendedName>
        <fullName evidence="3">Apea-like HEPN domain-containing protein</fullName>
    </recommendedName>
</protein>
<sequence>MRKFEVPEDLLLPENEGELLFAQRVAELSYLYTKESYRVSTTTVPFLAYECLSVIDDHRQFGLHISGVERVLDELKRKSHQNIIVQKIIDVPLNFYFDHDLSNISKIEDSIRVFSKQLTPIRYLKEASSITLSAGNAEKTKIDFLASEITCALINLGVSQDYIYQESCRIFFNEAKPEAGRRIEKFLESVRAFESGIPTFSALIPIQAGIVELNTDVLKLFRSEIVEQIPDDFVAPPEFVTESEGKHLLFLTQVGSPDYQSAAKLLKRNVVRIHDLLGLFYHKGSNEIGPCILIAKTGEPGTSVLVRSDQNLMQLISDNPRTLAARKLETMIKTLRLPRGEDSEKFFRVVDFHGMSLSSPIPENQLINLWTSLETIAPSLKGKSIVGSVCEGLLPIIGLQYISRTFLNAARDIKRWDKKKFREAMKGIERGEGIIEKTFLLICDPAYDALCTSLLAEMHDFPLLKFRIFDLNRKYKSGKSAEIQIKCHLEKAEQQLHRIYRARNSIVHSAQKDQLTENLIISAHEYFDQVFSLTVELCSKPFTFDNYRDAFSFSKMAFNSYIKSLGEIGADPPSDASKFVWRAS</sequence>
<dbReference type="Proteomes" id="UP000757604">
    <property type="component" value="Unassembled WGS sequence"/>
</dbReference>
<gene>
    <name evidence="1" type="ORF">JNB71_01660</name>
</gene>
<dbReference type="EMBL" id="JAEUAO010000001">
    <property type="protein sequence ID" value="MBW9062011.1"/>
    <property type="molecule type" value="Genomic_DNA"/>
</dbReference>
<evidence type="ECO:0008006" key="3">
    <source>
        <dbReference type="Google" id="ProtNLM"/>
    </source>
</evidence>
<dbReference type="RefSeq" id="WP_220370106.1">
    <property type="nucleotide sequence ID" value="NZ_JAEUAO010000001.1"/>
</dbReference>
<name>A0ABS7H5F8_9HYPH</name>
<evidence type="ECO:0000313" key="1">
    <source>
        <dbReference type="EMBL" id="MBW9062011.1"/>
    </source>
</evidence>
<organism evidence="1 2">
    <name type="scientific">Rhizobium herbae</name>
    <dbReference type="NCBI Taxonomy" id="508661"/>
    <lineage>
        <taxon>Bacteria</taxon>
        <taxon>Pseudomonadati</taxon>
        <taxon>Pseudomonadota</taxon>
        <taxon>Alphaproteobacteria</taxon>
        <taxon>Hyphomicrobiales</taxon>
        <taxon>Rhizobiaceae</taxon>
        <taxon>Rhizobium/Agrobacterium group</taxon>
        <taxon>Rhizobium</taxon>
    </lineage>
</organism>
<comment type="caution">
    <text evidence="1">The sequence shown here is derived from an EMBL/GenBank/DDBJ whole genome shotgun (WGS) entry which is preliminary data.</text>
</comment>